<evidence type="ECO:0000313" key="1">
    <source>
        <dbReference type="EMBL" id="GAL65583.1"/>
    </source>
</evidence>
<reference evidence="4" key="1">
    <citation type="journal article" date="2014" name="Genome Announc.">
        <title>Draft Genome Sequence of Marine Flavobacterium Jejuia pallidilutea Strain 11shimoA1 and Pigmentation Mutants.</title>
        <authorList>
            <person name="Takatani N."/>
            <person name="Nakanishi M."/>
            <person name="Meirelles P."/>
            <person name="Mino S."/>
            <person name="Suda W."/>
            <person name="Oshima K."/>
            <person name="Hattori M."/>
            <person name="Ohkuma M."/>
            <person name="Hosokawa M."/>
            <person name="Miyashita K."/>
            <person name="Thompson F.L."/>
            <person name="Niwa A."/>
            <person name="Sawabe T."/>
            <person name="Sawabe T."/>
        </authorList>
    </citation>
    <scope>NUCLEOTIDE SEQUENCE [LARGE SCALE GENOMIC DNA]</scope>
    <source>
        <strain evidence="4">JCM 19538</strain>
    </source>
</reference>
<dbReference type="AlphaFoldDB" id="A0A090VNK6"/>
<dbReference type="eggNOG" id="COG5483">
    <property type="taxonomic scope" value="Bacteria"/>
</dbReference>
<dbReference type="EMBL" id="BBNR01000001">
    <property type="protein sequence ID" value="GAL65583.1"/>
    <property type="molecule type" value="Genomic_DNA"/>
</dbReference>
<name>A0A090VNK6_9FLAO</name>
<gene>
    <name evidence="1" type="ORF">JCM19301_4043</name>
    <name evidence="2" type="ORF">JCM19538_1872</name>
</gene>
<accession>A0A090VNK6</accession>
<dbReference type="Proteomes" id="UP000030184">
    <property type="component" value="Unassembled WGS sequence"/>
</dbReference>
<dbReference type="Proteomes" id="UP000029641">
    <property type="component" value="Unassembled WGS sequence"/>
</dbReference>
<proteinExistence type="predicted"/>
<organism evidence="1 3">
    <name type="scientific">Jejuia pallidilutea</name>
    <dbReference type="NCBI Taxonomy" id="504487"/>
    <lineage>
        <taxon>Bacteria</taxon>
        <taxon>Pseudomonadati</taxon>
        <taxon>Bacteroidota</taxon>
        <taxon>Flavobacteriia</taxon>
        <taxon>Flavobacteriales</taxon>
        <taxon>Flavobacteriaceae</taxon>
        <taxon>Jejuia</taxon>
    </lineage>
</organism>
<keyword evidence="4" id="KW-1185">Reference proteome</keyword>
<dbReference type="EMBL" id="BBNY01000005">
    <property type="protein sequence ID" value="GAL88883.1"/>
    <property type="molecule type" value="Genomic_DNA"/>
</dbReference>
<protein>
    <submittedName>
        <fullName evidence="1">Uncharacterized protein</fullName>
    </submittedName>
</protein>
<sequence length="67" mass="8016">MHSRYKTKKKTYDFVPYKFGCFSFQANADLNTLKKYGIVSESSKSWVKLDETNYLVQLDKEDKKNYF</sequence>
<comment type="caution">
    <text evidence="1">The sequence shown here is derived from an EMBL/GenBank/DDBJ whole genome shotgun (WGS) entry which is preliminary data.</text>
</comment>
<evidence type="ECO:0000313" key="3">
    <source>
        <dbReference type="Proteomes" id="UP000029641"/>
    </source>
</evidence>
<evidence type="ECO:0000313" key="4">
    <source>
        <dbReference type="Proteomes" id="UP000030184"/>
    </source>
</evidence>
<evidence type="ECO:0000313" key="2">
    <source>
        <dbReference type="EMBL" id="GAL88883.1"/>
    </source>
</evidence>